<dbReference type="CDD" id="cd24058">
    <property type="entry name" value="ASKHA_NBD_ROK_PPGK"/>
    <property type="match status" value="1"/>
</dbReference>
<dbReference type="PANTHER" id="PTHR18964">
    <property type="entry name" value="ROK (REPRESSOR, ORF, KINASE) FAMILY"/>
    <property type="match status" value="1"/>
</dbReference>
<gene>
    <name evidence="2" type="ORF">GCM10009682_58180</name>
</gene>
<dbReference type="InterPro" id="IPR043129">
    <property type="entry name" value="ATPase_NBD"/>
</dbReference>
<dbReference type="Gene3D" id="3.30.420.40">
    <property type="match status" value="2"/>
</dbReference>
<proteinExistence type="inferred from homology"/>
<evidence type="ECO:0000313" key="3">
    <source>
        <dbReference type="Proteomes" id="UP001500218"/>
    </source>
</evidence>
<organism evidence="2 3">
    <name type="scientific">Luedemannella flava</name>
    <dbReference type="NCBI Taxonomy" id="349316"/>
    <lineage>
        <taxon>Bacteria</taxon>
        <taxon>Bacillati</taxon>
        <taxon>Actinomycetota</taxon>
        <taxon>Actinomycetes</taxon>
        <taxon>Micromonosporales</taxon>
        <taxon>Micromonosporaceae</taxon>
        <taxon>Luedemannella</taxon>
    </lineage>
</organism>
<dbReference type="RefSeq" id="WP_344139198.1">
    <property type="nucleotide sequence ID" value="NZ_BAAALT010000271.1"/>
</dbReference>
<reference evidence="3" key="1">
    <citation type="journal article" date="2019" name="Int. J. Syst. Evol. Microbiol.">
        <title>The Global Catalogue of Microorganisms (GCM) 10K type strain sequencing project: providing services to taxonomists for standard genome sequencing and annotation.</title>
        <authorList>
            <consortium name="The Broad Institute Genomics Platform"/>
            <consortium name="The Broad Institute Genome Sequencing Center for Infectious Disease"/>
            <person name="Wu L."/>
            <person name="Ma J."/>
        </authorList>
    </citation>
    <scope>NUCLEOTIDE SEQUENCE [LARGE SCALE GENOMIC DNA]</scope>
    <source>
        <strain evidence="3">JCM 13250</strain>
    </source>
</reference>
<dbReference type="NCBIfam" id="NF045942">
    <property type="entry name" value="PolPhglucPhase"/>
    <property type="match status" value="1"/>
</dbReference>
<evidence type="ECO:0000313" key="2">
    <source>
        <dbReference type="EMBL" id="GAA1831982.1"/>
    </source>
</evidence>
<dbReference type="SUPFAM" id="SSF53067">
    <property type="entry name" value="Actin-like ATPase domain"/>
    <property type="match status" value="1"/>
</dbReference>
<accession>A0ABP4YYL8</accession>
<dbReference type="PANTHER" id="PTHR18964:SF146">
    <property type="entry name" value="POLYPHOSPHATE GLUCOKINASE"/>
    <property type="match status" value="1"/>
</dbReference>
<name>A0ABP4YYL8_9ACTN</name>
<comment type="caution">
    <text evidence="2">The sequence shown here is derived from an EMBL/GenBank/DDBJ whole genome shotgun (WGS) entry which is preliminary data.</text>
</comment>
<comment type="similarity">
    <text evidence="1">Belongs to the ROK (NagC/XylR) family.</text>
</comment>
<sequence>MILGIDIGGSGIKAAPVDLDKGAFAADRNRVETPRPATVTDVVAATVRAVSAFEGADRIGVTFPGVVLHGVVRTAANMHDSWIDAPAEKLFGEALGRPVVVLNDADAAGVAEMTYGAGRDHPGVVVMLTFGTGIGSAVFVDGQLVPNTEFGHLHFHGGEAEDYASDRARTVYGLDWPKWAHRVQGYLRHLEVLLTPDLFLIGGGVSKKADNYLPHINIRTPIRPATLRNDAGIIGAALAASRMPLAVG</sequence>
<dbReference type="InterPro" id="IPR000600">
    <property type="entry name" value="ROK"/>
</dbReference>
<dbReference type="Proteomes" id="UP001500218">
    <property type="component" value="Unassembled WGS sequence"/>
</dbReference>
<protein>
    <submittedName>
        <fullName evidence="2">ROK family protein</fullName>
    </submittedName>
</protein>
<keyword evidence="3" id="KW-1185">Reference proteome</keyword>
<dbReference type="Pfam" id="PF00480">
    <property type="entry name" value="ROK"/>
    <property type="match status" value="1"/>
</dbReference>
<evidence type="ECO:0000256" key="1">
    <source>
        <dbReference type="ARBA" id="ARBA00006479"/>
    </source>
</evidence>
<dbReference type="EMBL" id="BAAALT010000271">
    <property type="protein sequence ID" value="GAA1831982.1"/>
    <property type="molecule type" value="Genomic_DNA"/>
</dbReference>